<dbReference type="Gene3D" id="3.40.50.300">
    <property type="entry name" value="P-loop containing nucleotide triphosphate hydrolases"/>
    <property type="match status" value="1"/>
</dbReference>
<dbReference type="Proteomes" id="UP000295431">
    <property type="component" value="Unassembled WGS sequence"/>
</dbReference>
<dbReference type="AlphaFoldDB" id="A0A4R4N919"/>
<protein>
    <submittedName>
        <fullName evidence="3">ATP-binding protein</fullName>
    </submittedName>
</protein>
<dbReference type="GO" id="GO:0005524">
    <property type="term" value="F:ATP binding"/>
    <property type="evidence" value="ECO:0007669"/>
    <property type="project" value="UniProtKB-KW"/>
</dbReference>
<feature type="domain" description="ATPase AAA-type core" evidence="2">
    <location>
        <begin position="46"/>
        <end position="366"/>
    </location>
</feature>
<sequence length="464" mass="52733">MLLRFRVANYASLRDEQELSLVALDEHSDLAVTHVPDDDLQALPATAIYGANASGKSNLLQAFRFMADVVVDSHQRWHPGASIRRNAFRFDGESLQRPSEFSVDIVIDGVHYEYGFIVDDEAVRGEWLYSFTKQQRRVRRLLFERSGSDGSAIRFGEHLRGKKKAIADLVRPNSLYLSAAAANNHPLLSRLYQWFQREFIYIDAGEPWASLSYTLHELEEHDKEGVLSLLNYADFGLIDVHQEARPLDKDTRDKIIAFIRAVDPEHAPDDGVELHDAPRVEFIHRVESQNYKLPLELESSGTRGWFALLGPIIHALSFGKLVVVDELNAFLHPLLVGELVRLFQDPRFNEHGAQLVFNTHDVTLLSSLTPARLRRDQVWLTDRTAEGATVLRPLTEYRIRDGLDSVFRGYLVGRYRGVPVFDDSFLEWTFARHTRRHGSSAKQGSAEEAGEARGEEAFPHLLRG</sequence>
<dbReference type="SUPFAM" id="SSF52540">
    <property type="entry name" value="P-loop containing nucleoside triphosphate hydrolases"/>
    <property type="match status" value="1"/>
</dbReference>
<evidence type="ECO:0000259" key="2">
    <source>
        <dbReference type="Pfam" id="PF13304"/>
    </source>
</evidence>
<evidence type="ECO:0000313" key="4">
    <source>
        <dbReference type="Proteomes" id="UP000295431"/>
    </source>
</evidence>
<reference evidence="3 4" key="1">
    <citation type="submission" date="2019-03" db="EMBL/GenBank/DDBJ databases">
        <title>Draft genome sequences of novel Actinobacteria.</title>
        <authorList>
            <person name="Sahin N."/>
            <person name="Ay H."/>
            <person name="Saygin H."/>
        </authorList>
    </citation>
    <scope>NUCLEOTIDE SEQUENCE [LARGE SCALE GENOMIC DNA]</scope>
    <source>
        <strain evidence="3 4">DSM 45347</strain>
    </source>
</reference>
<keyword evidence="3" id="KW-0067">ATP-binding</keyword>
<dbReference type="PANTHER" id="PTHR40396:SF1">
    <property type="entry name" value="ATPASE AAA-TYPE CORE DOMAIN-CONTAINING PROTEIN"/>
    <property type="match status" value="1"/>
</dbReference>
<keyword evidence="3" id="KW-0547">Nucleotide-binding</keyword>
<keyword evidence="4" id="KW-1185">Reference proteome</keyword>
<dbReference type="Pfam" id="PF13304">
    <property type="entry name" value="AAA_21"/>
    <property type="match status" value="1"/>
</dbReference>
<feature type="region of interest" description="Disordered" evidence="1">
    <location>
        <begin position="437"/>
        <end position="464"/>
    </location>
</feature>
<evidence type="ECO:0000313" key="3">
    <source>
        <dbReference type="EMBL" id="TDC05451.1"/>
    </source>
</evidence>
<organism evidence="3 4">
    <name type="scientific">Actinomadura bangladeshensis</name>
    <dbReference type="NCBI Taxonomy" id="453573"/>
    <lineage>
        <taxon>Bacteria</taxon>
        <taxon>Bacillati</taxon>
        <taxon>Actinomycetota</taxon>
        <taxon>Actinomycetes</taxon>
        <taxon>Streptosporangiales</taxon>
        <taxon>Thermomonosporaceae</taxon>
        <taxon>Actinomadura</taxon>
    </lineage>
</organism>
<evidence type="ECO:0000256" key="1">
    <source>
        <dbReference type="SAM" id="MobiDB-lite"/>
    </source>
</evidence>
<dbReference type="RefSeq" id="WP_131944527.1">
    <property type="nucleotide sequence ID" value="NZ_BAAAMX010000080.1"/>
</dbReference>
<dbReference type="InterPro" id="IPR027417">
    <property type="entry name" value="P-loop_NTPase"/>
</dbReference>
<dbReference type="OrthoDB" id="9809324at2"/>
<comment type="caution">
    <text evidence="3">The sequence shown here is derived from an EMBL/GenBank/DDBJ whole genome shotgun (WGS) entry which is preliminary data.</text>
</comment>
<dbReference type="GO" id="GO:0016887">
    <property type="term" value="F:ATP hydrolysis activity"/>
    <property type="evidence" value="ECO:0007669"/>
    <property type="project" value="InterPro"/>
</dbReference>
<dbReference type="EMBL" id="SMJW01000302">
    <property type="protein sequence ID" value="TDC05451.1"/>
    <property type="molecule type" value="Genomic_DNA"/>
</dbReference>
<dbReference type="PANTHER" id="PTHR40396">
    <property type="entry name" value="ATPASE-LIKE PROTEIN"/>
    <property type="match status" value="1"/>
</dbReference>
<gene>
    <name evidence="3" type="ORF">E1284_35410</name>
</gene>
<proteinExistence type="predicted"/>
<name>A0A4R4N919_9ACTN</name>
<dbReference type="InterPro" id="IPR003959">
    <property type="entry name" value="ATPase_AAA_core"/>
</dbReference>
<accession>A0A4R4N919</accession>